<dbReference type="OrthoDB" id="5491003at2"/>
<dbReference type="Pfam" id="PF13620">
    <property type="entry name" value="CarboxypepD_reg"/>
    <property type="match status" value="1"/>
</dbReference>
<evidence type="ECO:0000313" key="1">
    <source>
        <dbReference type="EMBL" id="QDG54467.1"/>
    </source>
</evidence>
<reference evidence="1 2" key="1">
    <citation type="submission" date="2019-06" db="EMBL/GenBank/DDBJ databases">
        <title>Persicimonas caeni gen. nov., sp. nov., a predatory bacterium isolated from solar saltern.</title>
        <authorList>
            <person name="Wang S."/>
        </authorList>
    </citation>
    <scope>NUCLEOTIDE SEQUENCE [LARGE SCALE GENOMIC DNA]</scope>
    <source>
        <strain evidence="1 2">YN101</strain>
    </source>
</reference>
<organism evidence="1 2">
    <name type="scientific">Persicimonas caeni</name>
    <dbReference type="NCBI Taxonomy" id="2292766"/>
    <lineage>
        <taxon>Bacteria</taxon>
        <taxon>Deltaproteobacteria</taxon>
        <taxon>Bradymonadales</taxon>
        <taxon>Bradymonadaceae</taxon>
        <taxon>Persicimonas</taxon>
    </lineage>
</organism>
<evidence type="ECO:0000313" key="2">
    <source>
        <dbReference type="Proteomes" id="UP000315995"/>
    </source>
</evidence>
<proteinExistence type="predicted"/>
<protein>
    <recommendedName>
        <fullName evidence="3">Carboxypeptidase regulatory-like domain-containing protein</fullName>
    </recommendedName>
</protein>
<gene>
    <name evidence="1" type="ORF">FIV42_28095</name>
</gene>
<name>A0A4Y6Q2R2_PERCE</name>
<sequence>MNRRSLIIALVLIALGGGVAAVLWSTSEDARPEDDQPARTQQPASAPKVFRAHAPKIDQKPRIIVSPSGFAVRFSPGGEAPSEAVEATVGMAGIYPPPTMQAPEGGTIALPAPQASTLWGDEMHTYEIFARTADGSHAFWSELSTEGRAEGDVLDAKLLDASPLTVEVRDDKGEPVAGAEVRVSRGFVGLVHLTKETAEDGTATFEALPPGNLHVTLKKSGFARLMRRLSHGEGQETVSVDLERGPTRIGNGELERLAAQVVVEGNRTVVETNEPGENAESESDTLTEEPVQSAVDLYVVDSTGSAVSGALLQLWKGDRKLFEGTSRGTRPVPVELEAPFEGTLVAFDGRRGEGRARLSLTRVDTTKEAIVSLDRPLLSLDVPPGRINSRARIEQILGAELVPDGDAWLADVLSPTCAAAEAGIERGDRIVWVRSVGGGYSALVERGQERMQVLVGQ</sequence>
<dbReference type="EMBL" id="CP041186">
    <property type="protein sequence ID" value="QDG54467.1"/>
    <property type="molecule type" value="Genomic_DNA"/>
</dbReference>
<dbReference type="SUPFAM" id="SSF49464">
    <property type="entry name" value="Carboxypeptidase regulatory domain-like"/>
    <property type="match status" value="1"/>
</dbReference>
<keyword evidence="2" id="KW-1185">Reference proteome</keyword>
<accession>A0A5B8YES6</accession>
<dbReference type="Gene3D" id="2.60.40.1120">
    <property type="entry name" value="Carboxypeptidase-like, regulatory domain"/>
    <property type="match status" value="1"/>
</dbReference>
<dbReference type="InterPro" id="IPR008969">
    <property type="entry name" value="CarboxyPept-like_regulatory"/>
</dbReference>
<dbReference type="Proteomes" id="UP000315995">
    <property type="component" value="Chromosome"/>
</dbReference>
<accession>A0A4Y6Q2R2</accession>
<dbReference type="RefSeq" id="WP_141200911.1">
    <property type="nucleotide sequence ID" value="NZ_CP041186.1"/>
</dbReference>
<evidence type="ECO:0008006" key="3">
    <source>
        <dbReference type="Google" id="ProtNLM"/>
    </source>
</evidence>
<dbReference type="AlphaFoldDB" id="A0A4Y6Q2R2"/>